<evidence type="ECO:0000256" key="3">
    <source>
        <dbReference type="SAM" id="MobiDB-lite"/>
    </source>
</evidence>
<evidence type="ECO:0000313" key="6">
    <source>
        <dbReference type="Proteomes" id="UP000588098"/>
    </source>
</evidence>
<dbReference type="GO" id="GO:0016747">
    <property type="term" value="F:acyltransferase activity, transferring groups other than amino-acyl groups"/>
    <property type="evidence" value="ECO:0007669"/>
    <property type="project" value="InterPro"/>
</dbReference>
<sequence>MNLRRVAFDHPDAGRLNDHVQREYAERFESDGDVTVLEPAMFEPPQGLYLIVYDDLGAPVATGGWRSQDENEEVYADGDAEIKRMYVVPQARRRGLARLVLAALEEDARAAGRTRMVLETGAKLPEAISLYLSSGYAPCAKVGPYRFHKESRCYAKPLTPASASPSSTSSTSSTTAASGPEAMTR</sequence>
<dbReference type="PANTHER" id="PTHR43877:SF2">
    <property type="entry name" value="AMINOALKYLPHOSPHONATE N-ACETYLTRANSFERASE-RELATED"/>
    <property type="match status" value="1"/>
</dbReference>
<dbReference type="PANTHER" id="PTHR43877">
    <property type="entry name" value="AMINOALKYLPHOSPHONATE N-ACETYLTRANSFERASE-RELATED-RELATED"/>
    <property type="match status" value="1"/>
</dbReference>
<dbReference type="PROSITE" id="PS51186">
    <property type="entry name" value="GNAT"/>
    <property type="match status" value="1"/>
</dbReference>
<organism evidence="5 6">
    <name type="scientific">Streptomyces zagrosensis</name>
    <dbReference type="NCBI Taxonomy" id="1042984"/>
    <lineage>
        <taxon>Bacteria</taxon>
        <taxon>Bacillati</taxon>
        <taxon>Actinomycetota</taxon>
        <taxon>Actinomycetes</taxon>
        <taxon>Kitasatosporales</taxon>
        <taxon>Streptomycetaceae</taxon>
        <taxon>Streptomyces</taxon>
    </lineage>
</organism>
<comment type="caution">
    <text evidence="5">The sequence shown here is derived from an EMBL/GenBank/DDBJ whole genome shotgun (WGS) entry which is preliminary data.</text>
</comment>
<proteinExistence type="predicted"/>
<gene>
    <name evidence="5" type="ORF">FHS42_002088</name>
</gene>
<dbReference type="Gene3D" id="3.40.630.30">
    <property type="match status" value="1"/>
</dbReference>
<evidence type="ECO:0000256" key="1">
    <source>
        <dbReference type="ARBA" id="ARBA00022679"/>
    </source>
</evidence>
<evidence type="ECO:0000259" key="4">
    <source>
        <dbReference type="PROSITE" id="PS51186"/>
    </source>
</evidence>
<dbReference type="SUPFAM" id="SSF55729">
    <property type="entry name" value="Acyl-CoA N-acyltransferases (Nat)"/>
    <property type="match status" value="1"/>
</dbReference>
<feature type="domain" description="N-acetyltransferase" evidence="4">
    <location>
        <begin position="1"/>
        <end position="159"/>
    </location>
</feature>
<dbReference type="RefSeq" id="WP_184571132.1">
    <property type="nucleotide sequence ID" value="NZ_JACHJL010000004.1"/>
</dbReference>
<dbReference type="InterPro" id="IPR050832">
    <property type="entry name" value="Bact_Acetyltransf"/>
</dbReference>
<evidence type="ECO:0000313" key="5">
    <source>
        <dbReference type="EMBL" id="MBB5935038.1"/>
    </source>
</evidence>
<feature type="region of interest" description="Disordered" evidence="3">
    <location>
        <begin position="157"/>
        <end position="185"/>
    </location>
</feature>
<keyword evidence="1 5" id="KW-0808">Transferase</keyword>
<dbReference type="InterPro" id="IPR016181">
    <property type="entry name" value="Acyl_CoA_acyltransferase"/>
</dbReference>
<keyword evidence="2" id="KW-0012">Acyltransferase</keyword>
<dbReference type="AlphaFoldDB" id="A0A7W9Q8A5"/>
<reference evidence="5 6" key="1">
    <citation type="submission" date="2020-08" db="EMBL/GenBank/DDBJ databases">
        <title>Genomic Encyclopedia of Type Strains, Phase III (KMG-III): the genomes of soil and plant-associated and newly described type strains.</title>
        <authorList>
            <person name="Whitman W."/>
        </authorList>
    </citation>
    <scope>NUCLEOTIDE SEQUENCE [LARGE SCALE GENOMIC DNA]</scope>
    <source>
        <strain evidence="5 6">CECT 8305</strain>
    </source>
</reference>
<accession>A0A7W9Q8A5</accession>
<dbReference type="Proteomes" id="UP000588098">
    <property type="component" value="Unassembled WGS sequence"/>
</dbReference>
<protein>
    <submittedName>
        <fullName evidence="5">GNAT superfamily N-acetyltransferase</fullName>
    </submittedName>
</protein>
<dbReference type="Pfam" id="PF00583">
    <property type="entry name" value="Acetyltransf_1"/>
    <property type="match status" value="1"/>
</dbReference>
<dbReference type="EMBL" id="JACHJL010000004">
    <property type="protein sequence ID" value="MBB5935038.1"/>
    <property type="molecule type" value="Genomic_DNA"/>
</dbReference>
<feature type="compositionally biased region" description="Low complexity" evidence="3">
    <location>
        <begin position="159"/>
        <end position="178"/>
    </location>
</feature>
<dbReference type="CDD" id="cd04301">
    <property type="entry name" value="NAT_SF"/>
    <property type="match status" value="1"/>
</dbReference>
<evidence type="ECO:0000256" key="2">
    <source>
        <dbReference type="ARBA" id="ARBA00023315"/>
    </source>
</evidence>
<keyword evidence="6" id="KW-1185">Reference proteome</keyword>
<name>A0A7W9Q8A5_9ACTN</name>
<dbReference type="InterPro" id="IPR000182">
    <property type="entry name" value="GNAT_dom"/>
</dbReference>